<name>A0A2T2X9H4_9FIRM</name>
<feature type="domain" description="DUF2249" evidence="1">
    <location>
        <begin position="4"/>
        <end position="69"/>
    </location>
</feature>
<dbReference type="Proteomes" id="UP000242699">
    <property type="component" value="Unassembled WGS sequence"/>
</dbReference>
<organism evidence="2 3">
    <name type="scientific">Sulfobacillus benefaciens</name>
    <dbReference type="NCBI Taxonomy" id="453960"/>
    <lineage>
        <taxon>Bacteria</taxon>
        <taxon>Bacillati</taxon>
        <taxon>Bacillota</taxon>
        <taxon>Clostridia</taxon>
        <taxon>Eubacteriales</taxon>
        <taxon>Clostridiales Family XVII. Incertae Sedis</taxon>
        <taxon>Sulfobacillus</taxon>
    </lineage>
</organism>
<sequence>MKQLDVRPILNNGGEPFDDIMKFVSELTPGESFELLATFRPDPLLQILKVQGLEGKATERGPNFWSVIFSPTND</sequence>
<dbReference type="InterPro" id="IPR018720">
    <property type="entry name" value="DUF2249"/>
</dbReference>
<reference evidence="2 3" key="1">
    <citation type="journal article" date="2014" name="BMC Genomics">
        <title>Comparison of environmental and isolate Sulfobacillus genomes reveals diverse carbon, sulfur, nitrogen, and hydrogen metabolisms.</title>
        <authorList>
            <person name="Justice N.B."/>
            <person name="Norman A."/>
            <person name="Brown C.T."/>
            <person name="Singh A."/>
            <person name="Thomas B.C."/>
            <person name="Banfield J.F."/>
        </authorList>
    </citation>
    <scope>NUCLEOTIDE SEQUENCE [LARGE SCALE GENOMIC DNA]</scope>
    <source>
        <strain evidence="2">AMDSBA1</strain>
    </source>
</reference>
<accession>A0A2T2X9H4</accession>
<comment type="caution">
    <text evidence="2">The sequence shown here is derived from an EMBL/GenBank/DDBJ whole genome shotgun (WGS) entry which is preliminary data.</text>
</comment>
<evidence type="ECO:0000313" key="3">
    <source>
        <dbReference type="Proteomes" id="UP000242699"/>
    </source>
</evidence>
<protein>
    <recommendedName>
        <fullName evidence="1">DUF2249 domain-containing protein</fullName>
    </recommendedName>
</protein>
<gene>
    <name evidence="2" type="ORF">C7B43_03440</name>
</gene>
<evidence type="ECO:0000259" key="1">
    <source>
        <dbReference type="Pfam" id="PF10006"/>
    </source>
</evidence>
<dbReference type="EMBL" id="PXYT01000004">
    <property type="protein sequence ID" value="PSR31164.1"/>
    <property type="molecule type" value="Genomic_DNA"/>
</dbReference>
<dbReference type="Pfam" id="PF10006">
    <property type="entry name" value="DUF2249"/>
    <property type="match status" value="1"/>
</dbReference>
<evidence type="ECO:0000313" key="2">
    <source>
        <dbReference type="EMBL" id="PSR31164.1"/>
    </source>
</evidence>
<proteinExistence type="predicted"/>
<dbReference type="AlphaFoldDB" id="A0A2T2X9H4"/>